<dbReference type="KEGG" id="ptq:P700755_002015"/>
<dbReference type="HOGENOM" id="CLU_1033571_0_0_10"/>
<dbReference type="eggNOG" id="ENOG503025A">
    <property type="taxonomic scope" value="Bacteria"/>
</dbReference>
<proteinExistence type="predicted"/>
<keyword evidence="2" id="KW-1185">Reference proteome</keyword>
<sequence>MNFDTGLTLSKGKINQLVSGYSALDYSVKLSELLKSVFPMNNFDSLSKFDLHKLYNEIILKNYKGEEILKYKLFEKHINRQNLIAAFEVKVNRSRVDFLTINGSTTSFEIKSELDNLTKLAKQCADYLLAFEYNYLMIHESHVEKSLEIVPESFGIWSFNDQKYSKLRKAKLNSQIQPEIQLGLLTKAERERGFKKTNGTLDGIIDLYDAKKINNQFKKILKNRYAERWDFIVSNNREILPIDVQFFFNTNVCPSLIYQH</sequence>
<reference evidence="1" key="1">
    <citation type="submission" date="2006-03" db="EMBL/GenBank/DDBJ databases">
        <authorList>
            <person name="Bowman J."/>
            <person name="Ferriera S."/>
            <person name="Johnson J."/>
            <person name="Kravitz S."/>
            <person name="Halpern A."/>
            <person name="Remington K."/>
            <person name="Beeson K."/>
            <person name="Tran B."/>
            <person name="Rogers Y.-H."/>
            <person name="Friedman R."/>
            <person name="Venter J.C."/>
        </authorList>
    </citation>
    <scope>NUCLEOTIDE SEQUENCE [LARGE SCALE GENOMIC DNA]</scope>
    <source>
        <strain evidence="1">ATCC 700755</strain>
    </source>
</reference>
<organism evidence="1 2">
    <name type="scientific">Psychroflexus torquis (strain ATCC 700755 / CIP 106069 / ACAM 623)</name>
    <dbReference type="NCBI Taxonomy" id="313595"/>
    <lineage>
        <taxon>Bacteria</taxon>
        <taxon>Pseudomonadati</taxon>
        <taxon>Bacteroidota</taxon>
        <taxon>Flavobacteriia</taxon>
        <taxon>Flavobacteriales</taxon>
        <taxon>Flavobacteriaceae</taxon>
        <taxon>Psychroflexus</taxon>
    </lineage>
</organism>
<dbReference type="NCBIfam" id="NF033832">
    <property type="entry name" value="sce7726_fam"/>
    <property type="match status" value="1"/>
</dbReference>
<gene>
    <name evidence="1" type="ordered locus">P700755_002015</name>
</gene>
<name>K4ITJ8_PSYTT</name>
<protein>
    <recommendedName>
        <fullName evidence="3">Sce7726 family protein</fullName>
    </recommendedName>
</protein>
<reference evidence="1" key="2">
    <citation type="submission" date="2012-09" db="EMBL/GenBank/DDBJ databases">
        <title>The complete sequence of Psychroflexus torquis an extreme psychrophile from sea-ice that is stimulated by light.</title>
        <authorList>
            <person name="Feng S."/>
            <person name="Powell S.M."/>
            <person name="Bowman J.P."/>
        </authorList>
    </citation>
    <scope>NUCLEOTIDE SEQUENCE [LARGE SCALE GENOMIC DNA]</scope>
    <source>
        <strain evidence="1">ATCC 700755</strain>
    </source>
</reference>
<dbReference type="AlphaFoldDB" id="K4ITJ8"/>
<evidence type="ECO:0000313" key="1">
    <source>
        <dbReference type="EMBL" id="AFU68810.1"/>
    </source>
</evidence>
<dbReference type="RefSeq" id="WP_015024394.1">
    <property type="nucleotide sequence ID" value="NC_018721.1"/>
</dbReference>
<dbReference type="Proteomes" id="UP000008514">
    <property type="component" value="Chromosome"/>
</dbReference>
<evidence type="ECO:0000313" key="2">
    <source>
        <dbReference type="Proteomes" id="UP000008514"/>
    </source>
</evidence>
<dbReference type="InterPro" id="IPR047729">
    <property type="entry name" value="Sce7726-like"/>
</dbReference>
<accession>K4ITJ8</accession>
<dbReference type="EMBL" id="CP003879">
    <property type="protein sequence ID" value="AFU68810.1"/>
    <property type="molecule type" value="Genomic_DNA"/>
</dbReference>
<evidence type="ECO:0008006" key="3">
    <source>
        <dbReference type="Google" id="ProtNLM"/>
    </source>
</evidence>
<dbReference type="OrthoDB" id="128875at2"/>